<sequence>MSVKLLLLVVPFLVQVRAAEIEAPECFVEPVLTKEVSKQECPYHARILESGEVVVEASTTDSELYRVELPGIQPTEGREGSNDSGVKYAIALATGDLMVRKEPLVDYLYLHGEREWRKLPRPVIAEGEVVEIGGWGPFAPAWLYAPVRDRSSSRIALYHLRSGVIELIEVPRFSPEIPVMVQPLDWVQGILLVEEYLFPDNLEEEVQYTGRKRWIRVVEREPESL</sequence>
<evidence type="ECO:0000313" key="2">
    <source>
        <dbReference type="Proteomes" id="UP000475117"/>
    </source>
</evidence>
<dbReference type="EMBL" id="CP066776">
    <property type="protein sequence ID" value="QQL43823.1"/>
    <property type="molecule type" value="Genomic_DNA"/>
</dbReference>
<dbReference type="Proteomes" id="UP000475117">
    <property type="component" value="Chromosome"/>
</dbReference>
<proteinExistence type="predicted"/>
<dbReference type="RefSeq" id="WP_164361809.1">
    <property type="nucleotide sequence ID" value="NZ_CP066776.1"/>
</dbReference>
<accession>A0A6B3L293</accession>
<gene>
    <name evidence="1" type="ORF">G3M56_007920</name>
</gene>
<dbReference type="AlphaFoldDB" id="A0A6B3L293"/>
<dbReference type="KEGG" id="soa:G3M56_007920"/>
<name>A0A6B3L293_9BACT</name>
<reference evidence="1 2" key="1">
    <citation type="submission" date="2020-12" db="EMBL/GenBank/DDBJ databases">
        <title>Sulforoseuscoccus oceanibium gen. nov., sp. nov., a representative of the phylum Verrucomicrobia with special cytoplasmic membrane, and proposal of Sulforoseuscoccusaceae fam. nov.</title>
        <authorList>
            <person name="Xi F."/>
        </authorList>
    </citation>
    <scope>NUCLEOTIDE SEQUENCE [LARGE SCALE GENOMIC DNA]</scope>
    <source>
        <strain evidence="1 2">T37</strain>
    </source>
</reference>
<evidence type="ECO:0000313" key="1">
    <source>
        <dbReference type="EMBL" id="QQL43823.1"/>
    </source>
</evidence>
<keyword evidence="2" id="KW-1185">Reference proteome</keyword>
<organism evidence="1 2">
    <name type="scientific">Sulfuriroseicoccus oceanibius</name>
    <dbReference type="NCBI Taxonomy" id="2707525"/>
    <lineage>
        <taxon>Bacteria</taxon>
        <taxon>Pseudomonadati</taxon>
        <taxon>Verrucomicrobiota</taxon>
        <taxon>Verrucomicrobiia</taxon>
        <taxon>Verrucomicrobiales</taxon>
        <taxon>Verrucomicrobiaceae</taxon>
        <taxon>Sulfuriroseicoccus</taxon>
    </lineage>
</organism>
<protein>
    <submittedName>
        <fullName evidence="1">Uncharacterized protein</fullName>
    </submittedName>
</protein>